<dbReference type="RefSeq" id="WP_041070705.1">
    <property type="nucleotide sequence ID" value="NZ_AP012273.1"/>
</dbReference>
<gene>
    <name evidence="1" type="ORF">TBH_C1760</name>
</gene>
<evidence type="ECO:0000313" key="2">
    <source>
        <dbReference type="Proteomes" id="UP000031631"/>
    </source>
</evidence>
<accession>A0A7U6JIB6</accession>
<proteinExistence type="predicted"/>
<dbReference type="AlphaFoldDB" id="A0A7U6JIB6"/>
<dbReference type="EMBL" id="AP012273">
    <property type="protein sequence ID" value="BAO44677.1"/>
    <property type="molecule type" value="Genomic_DNA"/>
</dbReference>
<keyword evidence="2" id="KW-1185">Reference proteome</keyword>
<dbReference type="Proteomes" id="UP000031631">
    <property type="component" value="Chromosome"/>
</dbReference>
<sequence length="64" mass="7289">MSKTITKTFKSPDALSNVKEDLVATGIEQEQIFIDKDRNQVKVIIPKEAEPEILEILSRHQPLD</sequence>
<protein>
    <submittedName>
        <fullName evidence="1">Uncharacterized protein</fullName>
    </submittedName>
</protein>
<dbReference type="KEGG" id="tbn:TBH_C1760"/>
<name>A0A7U6JIB6_9GAMM</name>
<evidence type="ECO:0000313" key="1">
    <source>
        <dbReference type="EMBL" id="BAO44677.1"/>
    </source>
</evidence>
<reference evidence="1 2" key="1">
    <citation type="journal article" date="2014" name="PLoS ONE">
        <title>Physiological and genomic features of a novel sulfur-oxidizing gammaproteobacterium belonging to a previously uncultivated symbiotic lineage isolated from a hydrothermal vent.</title>
        <authorList>
            <person name="Nunoura T."/>
            <person name="Takaki Y."/>
            <person name="Kazama H."/>
            <person name="Kakuta J."/>
            <person name="Shimamura S."/>
            <person name="Makita H."/>
            <person name="Hirai M."/>
            <person name="Miyazaki M."/>
            <person name="Takai K."/>
        </authorList>
    </citation>
    <scope>NUCLEOTIDE SEQUENCE [LARGE SCALE GENOMIC DNA]</scope>
    <source>
        <strain evidence="1 2">Hiromi1</strain>
    </source>
</reference>
<organism evidence="1 2">
    <name type="scientific">Thiolapillus brandeum</name>
    <dbReference type="NCBI Taxonomy" id="1076588"/>
    <lineage>
        <taxon>Bacteria</taxon>
        <taxon>Pseudomonadati</taxon>
        <taxon>Pseudomonadota</taxon>
        <taxon>Gammaproteobacteria</taxon>
        <taxon>Chromatiales</taxon>
        <taxon>Sedimenticolaceae</taxon>
        <taxon>Thiolapillus</taxon>
    </lineage>
</organism>
<dbReference type="OrthoDB" id="7871407at2"/>